<gene>
    <name evidence="1" type="ORF">FWK35_00001959</name>
</gene>
<dbReference type="AlphaFoldDB" id="A0A6G0ZK24"/>
<dbReference type="EMBL" id="VUJU01000320">
    <property type="protein sequence ID" value="KAF0771230.1"/>
    <property type="molecule type" value="Genomic_DNA"/>
</dbReference>
<protein>
    <submittedName>
        <fullName evidence="1">Uncharacterized protein</fullName>
    </submittedName>
</protein>
<comment type="caution">
    <text evidence="1">The sequence shown here is derived from an EMBL/GenBank/DDBJ whole genome shotgun (WGS) entry which is preliminary data.</text>
</comment>
<proteinExistence type="predicted"/>
<dbReference type="Proteomes" id="UP000478052">
    <property type="component" value="Unassembled WGS sequence"/>
</dbReference>
<evidence type="ECO:0000313" key="2">
    <source>
        <dbReference type="Proteomes" id="UP000478052"/>
    </source>
</evidence>
<organism evidence="1 2">
    <name type="scientific">Aphis craccivora</name>
    <name type="common">Cowpea aphid</name>
    <dbReference type="NCBI Taxonomy" id="307492"/>
    <lineage>
        <taxon>Eukaryota</taxon>
        <taxon>Metazoa</taxon>
        <taxon>Ecdysozoa</taxon>
        <taxon>Arthropoda</taxon>
        <taxon>Hexapoda</taxon>
        <taxon>Insecta</taxon>
        <taxon>Pterygota</taxon>
        <taxon>Neoptera</taxon>
        <taxon>Paraneoptera</taxon>
        <taxon>Hemiptera</taxon>
        <taxon>Sternorrhyncha</taxon>
        <taxon>Aphidomorpha</taxon>
        <taxon>Aphidoidea</taxon>
        <taxon>Aphididae</taxon>
        <taxon>Aphidini</taxon>
        <taxon>Aphis</taxon>
        <taxon>Aphis</taxon>
    </lineage>
</organism>
<reference evidence="1 2" key="1">
    <citation type="submission" date="2019-08" db="EMBL/GenBank/DDBJ databases">
        <title>Whole genome of Aphis craccivora.</title>
        <authorList>
            <person name="Voronova N.V."/>
            <person name="Shulinski R.S."/>
            <person name="Bandarenka Y.V."/>
            <person name="Zhorov D.G."/>
            <person name="Warner D."/>
        </authorList>
    </citation>
    <scope>NUCLEOTIDE SEQUENCE [LARGE SCALE GENOMIC DNA]</scope>
    <source>
        <strain evidence="1">180601</strain>
        <tissue evidence="1">Whole Body</tissue>
    </source>
</reference>
<sequence>MIYYNIMRRSVIALHKLKYVIGVTSMIRVARASTYGTEDTVHSVKNQFMIYNIKLYIHPKFDFYFLYIKKCCFFNDIIWVMGIINPKKQTNIYRRLDCERSDECIDFTMMFITSRNNAPISNFGCGFRCKSEYPWCIIEFKSKHFLTVFKKIEKNKKKMTENGNFYAKQVFDQIDFLYGCNSKTNDYKYLKFSPNFQFLRNLSKMQKFANNFERNDNDLSQTILNICYYSKSFLIKLKIQYEIFHKPLKHKPPFSPTTGNYILG</sequence>
<evidence type="ECO:0000313" key="1">
    <source>
        <dbReference type="EMBL" id="KAF0771230.1"/>
    </source>
</evidence>
<accession>A0A6G0ZK24</accession>
<name>A0A6G0ZK24_APHCR</name>
<keyword evidence="2" id="KW-1185">Reference proteome</keyword>